<accession>A0A9P7FPT4</accession>
<gene>
    <name evidence="3" type="ORF">H0H81_008672</name>
</gene>
<protein>
    <recommendedName>
        <fullName evidence="5">Transmembrane protein</fullName>
    </recommendedName>
</protein>
<keyword evidence="2" id="KW-0472">Membrane</keyword>
<proteinExistence type="predicted"/>
<comment type="caution">
    <text evidence="3">The sequence shown here is derived from an EMBL/GenBank/DDBJ whole genome shotgun (WGS) entry which is preliminary data.</text>
</comment>
<name>A0A9P7FPT4_9AGAR</name>
<sequence>MANIFIDETSDRLALRASGEPHLSDTLFVGGTAQPLAGGSVSLFFQGECLATSTQPRLVGMYSPPRTSDQGTSATFFGAIFPFDLNFVSVDLEVLVDDEAPVNMIVPALSSVGPIYTTPTLKDGTHNITFSTRSSFLIDYVVVMAGVDTPLNSQTLIVDDADTALRYAGTWTIGPKALIGTNSSRLAFGNATHQTTEVNATAKFSFIGNALSLYGPSNPGPGAVGLKFILDGEASPLTLFTPQSVSNTNFRWYQKDCAPGNHTLEVQVAQNPGSGVFSLDYILYTPTFEYLSGQTVGAAGATKTASLAEPSRTAAPSVPPQAASRSSRQGVIIGAVVGGAFGVALLIGFLVLGCRKRVRKSSSSEKRVDNPFKSVLPPYTEGTGGSTRLAAEGFVYHKPTISNQAVYIQSTFGDQGPAPSRSSAPNLAEKQDSVNHKPSTQTQFRAINSSTMDIDVRAATSNPRVHELVAELQRELGGTQGQGLALRGLVVHREGEDLSHMESSTTWDSGRALASSIPPPYEPRR</sequence>
<reference evidence="3" key="1">
    <citation type="submission" date="2021-02" db="EMBL/GenBank/DDBJ databases">
        <authorList>
            <person name="Nieuwenhuis M."/>
            <person name="Van De Peppel L.J.J."/>
        </authorList>
    </citation>
    <scope>NUCLEOTIDE SEQUENCE</scope>
    <source>
        <strain evidence="3">D49</strain>
    </source>
</reference>
<keyword evidence="2" id="KW-0812">Transmembrane</keyword>
<dbReference type="Proteomes" id="UP000717328">
    <property type="component" value="Unassembled WGS sequence"/>
</dbReference>
<dbReference type="AlphaFoldDB" id="A0A9P7FPT4"/>
<evidence type="ECO:0000313" key="4">
    <source>
        <dbReference type="Proteomes" id="UP000717328"/>
    </source>
</evidence>
<organism evidence="3 4">
    <name type="scientific">Sphagnurus paluster</name>
    <dbReference type="NCBI Taxonomy" id="117069"/>
    <lineage>
        <taxon>Eukaryota</taxon>
        <taxon>Fungi</taxon>
        <taxon>Dikarya</taxon>
        <taxon>Basidiomycota</taxon>
        <taxon>Agaricomycotina</taxon>
        <taxon>Agaricomycetes</taxon>
        <taxon>Agaricomycetidae</taxon>
        <taxon>Agaricales</taxon>
        <taxon>Tricholomatineae</taxon>
        <taxon>Lyophyllaceae</taxon>
        <taxon>Sphagnurus</taxon>
    </lineage>
</organism>
<dbReference type="Gene3D" id="2.60.120.260">
    <property type="entry name" value="Galactose-binding domain-like"/>
    <property type="match status" value="1"/>
</dbReference>
<evidence type="ECO:0000313" key="3">
    <source>
        <dbReference type="EMBL" id="KAG5636242.1"/>
    </source>
</evidence>
<evidence type="ECO:0000256" key="2">
    <source>
        <dbReference type="SAM" id="Phobius"/>
    </source>
</evidence>
<feature type="region of interest" description="Disordered" evidence="1">
    <location>
        <begin position="497"/>
        <end position="525"/>
    </location>
</feature>
<reference evidence="3" key="2">
    <citation type="submission" date="2021-10" db="EMBL/GenBank/DDBJ databases">
        <title>Phylogenomics reveals ancestral predisposition of the termite-cultivated fungus Termitomyces towards a domesticated lifestyle.</title>
        <authorList>
            <person name="Auxier B."/>
            <person name="Grum-Grzhimaylo A."/>
            <person name="Cardenas M.E."/>
            <person name="Lodge J.D."/>
            <person name="Laessoe T."/>
            <person name="Pedersen O."/>
            <person name="Smith M.E."/>
            <person name="Kuyper T.W."/>
            <person name="Franco-Molano E.A."/>
            <person name="Baroni T.J."/>
            <person name="Aanen D.K."/>
        </authorList>
    </citation>
    <scope>NUCLEOTIDE SEQUENCE</scope>
    <source>
        <strain evidence="3">D49</strain>
    </source>
</reference>
<evidence type="ECO:0000256" key="1">
    <source>
        <dbReference type="SAM" id="MobiDB-lite"/>
    </source>
</evidence>
<keyword evidence="2" id="KW-1133">Transmembrane helix</keyword>
<feature type="region of interest" description="Disordered" evidence="1">
    <location>
        <begin position="412"/>
        <end position="440"/>
    </location>
</feature>
<dbReference type="EMBL" id="JABCKI010005958">
    <property type="protein sequence ID" value="KAG5636242.1"/>
    <property type="molecule type" value="Genomic_DNA"/>
</dbReference>
<feature type="transmembrane region" description="Helical" evidence="2">
    <location>
        <begin position="331"/>
        <end position="352"/>
    </location>
</feature>
<dbReference type="OrthoDB" id="3265734at2759"/>
<evidence type="ECO:0008006" key="5">
    <source>
        <dbReference type="Google" id="ProtNLM"/>
    </source>
</evidence>
<keyword evidence="4" id="KW-1185">Reference proteome</keyword>